<accession>A0A8T1NG15</accession>
<proteinExistence type="predicted"/>
<evidence type="ECO:0000256" key="1">
    <source>
        <dbReference type="ARBA" id="ARBA00023027"/>
    </source>
</evidence>
<dbReference type="EMBL" id="CM031823">
    <property type="protein sequence ID" value="KAG6627867.1"/>
    <property type="molecule type" value="Genomic_DNA"/>
</dbReference>
<dbReference type="Proteomes" id="UP000811609">
    <property type="component" value="Chromosome 15"/>
</dbReference>
<dbReference type="GO" id="GO:0007165">
    <property type="term" value="P:signal transduction"/>
    <property type="evidence" value="ECO:0007669"/>
    <property type="project" value="InterPro"/>
</dbReference>
<gene>
    <name evidence="3" type="ORF">CIPAW_15G159400</name>
</gene>
<dbReference type="PANTHER" id="PTHR32009:SF146">
    <property type="entry name" value="TIR DOMAIN-CONTAINING PROTEIN"/>
    <property type="match status" value="1"/>
</dbReference>
<dbReference type="AlphaFoldDB" id="A0A8T1NG15"/>
<dbReference type="InterPro" id="IPR000157">
    <property type="entry name" value="TIR_dom"/>
</dbReference>
<protein>
    <recommendedName>
        <fullName evidence="2">TIR domain-containing protein</fullName>
    </recommendedName>
</protein>
<evidence type="ECO:0000313" key="4">
    <source>
        <dbReference type="Proteomes" id="UP000811609"/>
    </source>
</evidence>
<organism evidence="3 4">
    <name type="scientific">Carya illinoinensis</name>
    <name type="common">Pecan</name>
    <dbReference type="NCBI Taxonomy" id="32201"/>
    <lineage>
        <taxon>Eukaryota</taxon>
        <taxon>Viridiplantae</taxon>
        <taxon>Streptophyta</taxon>
        <taxon>Embryophyta</taxon>
        <taxon>Tracheophyta</taxon>
        <taxon>Spermatophyta</taxon>
        <taxon>Magnoliopsida</taxon>
        <taxon>eudicotyledons</taxon>
        <taxon>Gunneridae</taxon>
        <taxon>Pentapetalae</taxon>
        <taxon>rosids</taxon>
        <taxon>fabids</taxon>
        <taxon>Fagales</taxon>
        <taxon>Juglandaceae</taxon>
        <taxon>Carya</taxon>
    </lineage>
</organism>
<dbReference type="PROSITE" id="PS50104">
    <property type="entry name" value="TIR"/>
    <property type="match status" value="1"/>
</dbReference>
<dbReference type="PANTHER" id="PTHR32009">
    <property type="entry name" value="TMV RESISTANCE PROTEIN N-LIKE"/>
    <property type="match status" value="1"/>
</dbReference>
<sequence length="254" mass="28604">MACQLGASSSSSPTSSPPIRSCNHEVFLSFRGEDVRHNFISHLYKALVERGINAYIDNNLERGEEISSELFKAIEGSMISIIVLSKNYAESKWCLDELLKILDCEETKKQIVLPIFFQVEPWEVEHQKGNFGKSFDKLGGELKDNAKMVKWKKALVKVAGFSGLQLAKCRDESECIEKIVQEVSSKLPNRTMLECIEKIVQEVSSKLPNRTMLACRKLSGWIGVPWRRIVQEGLESRGRVIGGPLLDRGHHSSL</sequence>
<evidence type="ECO:0000313" key="3">
    <source>
        <dbReference type="EMBL" id="KAG6627867.1"/>
    </source>
</evidence>
<dbReference type="SMART" id="SM00255">
    <property type="entry name" value="TIR"/>
    <property type="match status" value="1"/>
</dbReference>
<dbReference type="Pfam" id="PF01582">
    <property type="entry name" value="TIR"/>
    <property type="match status" value="1"/>
</dbReference>
<name>A0A8T1NG15_CARIL</name>
<feature type="domain" description="TIR" evidence="2">
    <location>
        <begin position="22"/>
        <end position="187"/>
    </location>
</feature>
<evidence type="ECO:0000259" key="2">
    <source>
        <dbReference type="PROSITE" id="PS50104"/>
    </source>
</evidence>
<comment type="caution">
    <text evidence="3">The sequence shown here is derived from an EMBL/GenBank/DDBJ whole genome shotgun (WGS) entry which is preliminary data.</text>
</comment>
<reference evidence="3" key="1">
    <citation type="submission" date="2020-12" db="EMBL/GenBank/DDBJ databases">
        <title>WGS assembly of Carya illinoinensis cv. Pawnee.</title>
        <authorList>
            <person name="Platts A."/>
            <person name="Shu S."/>
            <person name="Wright S."/>
            <person name="Barry K."/>
            <person name="Edger P."/>
            <person name="Pires J.C."/>
            <person name="Schmutz J."/>
        </authorList>
    </citation>
    <scope>NUCLEOTIDE SEQUENCE</scope>
    <source>
        <tissue evidence="3">Leaf</tissue>
    </source>
</reference>
<keyword evidence="1" id="KW-0520">NAD</keyword>
<keyword evidence="4" id="KW-1185">Reference proteome</keyword>
<dbReference type="FunFam" id="3.40.50.10140:FF:000007">
    <property type="entry name" value="Disease resistance protein (TIR-NBS-LRR class)"/>
    <property type="match status" value="1"/>
</dbReference>